<evidence type="ECO:0000313" key="3">
    <source>
        <dbReference type="Proteomes" id="UP000339249"/>
    </source>
</evidence>
<feature type="region of interest" description="Disordered" evidence="1">
    <location>
        <begin position="16"/>
        <end position="41"/>
    </location>
</feature>
<name>A0A4U9D230_RAOTE</name>
<sequence length="41" mass="4413">MANRLMHRFFQLPFADHAAPSGDGIDQGSIATGAIEDAKVR</sequence>
<proteinExistence type="predicted"/>
<evidence type="ECO:0000256" key="1">
    <source>
        <dbReference type="SAM" id="MobiDB-lite"/>
    </source>
</evidence>
<dbReference type="AlphaFoldDB" id="A0A4U9D230"/>
<dbReference type="Proteomes" id="UP000339249">
    <property type="component" value="Unassembled WGS sequence"/>
</dbReference>
<dbReference type="EMBL" id="CABDVU010000001">
    <property type="protein sequence ID" value="VTN11206.1"/>
    <property type="molecule type" value="Genomic_DNA"/>
</dbReference>
<protein>
    <submittedName>
        <fullName evidence="2">Uncharacterized protein</fullName>
    </submittedName>
</protein>
<organism evidence="2 3">
    <name type="scientific">Raoultella terrigena</name>
    <name type="common">Klebsiella terrigena</name>
    <dbReference type="NCBI Taxonomy" id="577"/>
    <lineage>
        <taxon>Bacteria</taxon>
        <taxon>Pseudomonadati</taxon>
        <taxon>Pseudomonadota</taxon>
        <taxon>Gammaproteobacteria</taxon>
        <taxon>Enterobacterales</taxon>
        <taxon>Enterobacteriaceae</taxon>
        <taxon>Klebsiella/Raoultella group</taxon>
        <taxon>Raoultella</taxon>
    </lineage>
</organism>
<accession>A0A4U9D230</accession>
<evidence type="ECO:0000313" key="2">
    <source>
        <dbReference type="EMBL" id="VTN11206.1"/>
    </source>
</evidence>
<gene>
    <name evidence="2" type="ORF">NCTC9185_03155</name>
</gene>
<reference evidence="2 3" key="1">
    <citation type="submission" date="2019-04" db="EMBL/GenBank/DDBJ databases">
        <authorList>
            <consortium name="Pathogen Informatics"/>
        </authorList>
    </citation>
    <scope>NUCLEOTIDE SEQUENCE [LARGE SCALE GENOMIC DNA]</scope>
    <source>
        <strain evidence="2 3">NCTC9185</strain>
    </source>
</reference>